<dbReference type="EMBL" id="DSDK01000122">
    <property type="protein sequence ID" value="HDR50406.1"/>
    <property type="molecule type" value="Genomic_DNA"/>
</dbReference>
<evidence type="ECO:0000259" key="2">
    <source>
        <dbReference type="Pfam" id="PF01261"/>
    </source>
</evidence>
<dbReference type="PANTHER" id="PTHR12110:SF53">
    <property type="entry name" value="BLR5974 PROTEIN"/>
    <property type="match status" value="1"/>
</dbReference>
<feature type="signal peptide" evidence="1">
    <location>
        <begin position="1"/>
        <end position="28"/>
    </location>
</feature>
<feature type="domain" description="Xylose isomerase-like TIM barrel" evidence="2">
    <location>
        <begin position="62"/>
        <end position="293"/>
    </location>
</feature>
<proteinExistence type="predicted"/>
<sequence>MENRSRRNFLKATLAASAGTLLVSPAFAAMTAKKSPYKISLAEWSLHKTLFANEMTNLDFPRFAAENGIKGVEYVNQFFKDKAKDMKYMAELKKICKNEGVTSVLIMCDGEGMVGHPEKAERLKTVENHKKWIDAAKFLGCHSIRVNAGSQGSFEEQQKLAADGLRMLCEYGDTQKINVIVENHGGWSSHGEWLAGVMEMVDHKRVGTLPDFGNFIINRQSGEEFDRYKGVELLMPYAKGVSAKSHAFDSEGNETRSDYFRLMKIVKDSGYKGWVGIEYEGSELTEKEGIIATKRLLEKVFDSLA</sequence>
<evidence type="ECO:0000313" key="3">
    <source>
        <dbReference type="EMBL" id="HDR50406.1"/>
    </source>
</evidence>
<dbReference type="InterPro" id="IPR019546">
    <property type="entry name" value="TAT_signal_bac_arc"/>
</dbReference>
<organism evidence="3">
    <name type="scientific">Mariniphaga anaerophila</name>
    <dbReference type="NCBI Taxonomy" id="1484053"/>
    <lineage>
        <taxon>Bacteria</taxon>
        <taxon>Pseudomonadati</taxon>
        <taxon>Bacteroidota</taxon>
        <taxon>Bacteroidia</taxon>
        <taxon>Marinilabiliales</taxon>
        <taxon>Prolixibacteraceae</taxon>
        <taxon>Mariniphaga</taxon>
    </lineage>
</organism>
<dbReference type="InterPro" id="IPR050312">
    <property type="entry name" value="IolE/XylAMocC-like"/>
</dbReference>
<dbReference type="PROSITE" id="PS51318">
    <property type="entry name" value="TAT"/>
    <property type="match status" value="1"/>
</dbReference>
<dbReference type="Proteomes" id="UP000886047">
    <property type="component" value="Unassembled WGS sequence"/>
</dbReference>
<dbReference type="PANTHER" id="PTHR12110">
    <property type="entry name" value="HYDROXYPYRUVATE ISOMERASE"/>
    <property type="match status" value="1"/>
</dbReference>
<reference evidence="3" key="1">
    <citation type="journal article" date="2020" name="mSystems">
        <title>Genome- and Community-Level Interaction Insights into Carbon Utilization and Element Cycling Functions of Hydrothermarchaeota in Hydrothermal Sediment.</title>
        <authorList>
            <person name="Zhou Z."/>
            <person name="Liu Y."/>
            <person name="Xu W."/>
            <person name="Pan J."/>
            <person name="Luo Z.H."/>
            <person name="Li M."/>
        </authorList>
    </citation>
    <scope>NUCLEOTIDE SEQUENCE [LARGE SCALE GENOMIC DNA]</scope>
    <source>
        <strain evidence="3">SpSt-1217</strain>
    </source>
</reference>
<evidence type="ECO:0000256" key="1">
    <source>
        <dbReference type="SAM" id="SignalP"/>
    </source>
</evidence>
<dbReference type="Gene3D" id="3.20.20.150">
    <property type="entry name" value="Divalent-metal-dependent TIM barrel enzymes"/>
    <property type="match status" value="1"/>
</dbReference>
<dbReference type="Pfam" id="PF01261">
    <property type="entry name" value="AP_endonuc_2"/>
    <property type="match status" value="1"/>
</dbReference>
<name>A0A831PPW2_9BACT</name>
<dbReference type="InterPro" id="IPR006311">
    <property type="entry name" value="TAT_signal"/>
</dbReference>
<keyword evidence="1" id="KW-0732">Signal</keyword>
<accession>A0A831PPW2</accession>
<protein>
    <submittedName>
        <fullName evidence="3">Twin-arginine translocation signal domain-containing protein</fullName>
    </submittedName>
</protein>
<dbReference type="NCBIfam" id="TIGR01409">
    <property type="entry name" value="TAT_signal_seq"/>
    <property type="match status" value="1"/>
</dbReference>
<dbReference type="AlphaFoldDB" id="A0A831PPW2"/>
<dbReference type="InterPro" id="IPR036237">
    <property type="entry name" value="Xyl_isomerase-like_sf"/>
</dbReference>
<comment type="caution">
    <text evidence="3">The sequence shown here is derived from an EMBL/GenBank/DDBJ whole genome shotgun (WGS) entry which is preliminary data.</text>
</comment>
<feature type="chain" id="PRO_5032381440" evidence="1">
    <location>
        <begin position="29"/>
        <end position="305"/>
    </location>
</feature>
<gene>
    <name evidence="3" type="ORF">ENN90_02130</name>
</gene>
<dbReference type="InterPro" id="IPR013022">
    <property type="entry name" value="Xyl_isomerase-like_TIM-brl"/>
</dbReference>
<dbReference type="SUPFAM" id="SSF51658">
    <property type="entry name" value="Xylose isomerase-like"/>
    <property type="match status" value="1"/>
</dbReference>